<accession>A0A0U1Q3P6</accession>
<comment type="caution">
    <text evidence="2">The sequence shown here is derived from an EMBL/GenBank/DDBJ whole genome shotgun (WGS) entry which is preliminary data.</text>
</comment>
<feature type="signal peptide" evidence="1">
    <location>
        <begin position="1"/>
        <end position="22"/>
    </location>
</feature>
<dbReference type="OrthoDB" id="9773411at2"/>
<dbReference type="SUPFAM" id="SSF56935">
    <property type="entry name" value="Porins"/>
    <property type="match status" value="2"/>
</dbReference>
<gene>
    <name evidence="2" type="ORF">AAV94_00025</name>
</gene>
<organism evidence="2 3">
    <name type="scientific">Lampropedia cohaerens</name>
    <dbReference type="NCBI Taxonomy" id="1610491"/>
    <lineage>
        <taxon>Bacteria</taxon>
        <taxon>Pseudomonadati</taxon>
        <taxon>Pseudomonadota</taxon>
        <taxon>Betaproteobacteria</taxon>
        <taxon>Burkholderiales</taxon>
        <taxon>Comamonadaceae</taxon>
        <taxon>Lampropedia</taxon>
    </lineage>
</organism>
<dbReference type="EMBL" id="LBNQ01000003">
    <property type="protein sequence ID" value="KKW69379.1"/>
    <property type="molecule type" value="Genomic_DNA"/>
</dbReference>
<dbReference type="Proteomes" id="UP000050580">
    <property type="component" value="Unassembled WGS sequence"/>
</dbReference>
<evidence type="ECO:0000313" key="2">
    <source>
        <dbReference type="EMBL" id="KKW69379.1"/>
    </source>
</evidence>
<sequence length="1241" mass="138002">MKLLDYTLISLMAGVASPMVMAQASDSALHGTTAQGGPAQLGQGDGASIAIDCTEQTCTGEEGLLFRLRTRSYDRPVTQGLDEGASSQALQPDRRVTVAVEPPGTAVAVGKWSIQLPNGGVIWATEDPNLGQPEFNLSAPSLVPFDSGVITKPVRFYAYNNYSAFIERVEVLLFRATDVDLVSPVGRVELPVAAVSEVEWDGRLPENLQARVGDELVYIARIYGEDGSVDETFPRRLQLVRPEEEERSRQLLRNATERQFGTAMDADEAERASQIDTVFGENSLRQQNIAIYGSRIRIQGRNIPEAMSVQINGRSHPVDLERKLVAEYLVPVGQHQFNVLLKGRDGEIAHTLDIDVTGKYAFAVALADLTLSSNSVTGSIEPLAGDDRYDDSFLAEGRLAFYLKGKIKGKYLITAQADTQEREVKDLFSGFWDADPQDIFRRLDPDAYYPVYGDDSTTYRDVDTMGRLYVRVDWDKSQALWGNFDTGITGTEYGQYSRSLYGGAVNWRSRRSTKYGEAGSQVRAFVSEAQSAPGHSEFIGTFGSQYYLRHTDVLPGSDKVVVEVRDNTTGRVEHRIELLRGADYEIDEFQGRILLTRPLAQVTRENIPTLTTNSPLEGFTQVLLVDYEYIPSGFDPDDISAGIRGKHWFGDHVAVGGTWIQENRAGDDYSLKSADVTLQAGRGTYLKVEHTETEATSAPIFFSDNGGLSFTEINSGLGARDGGATAVEARANFRELGLTEQDWSAGAWWRNVDSGFSIARMDTGEDIEEYGTEMRAQLSPEVSVYGRLSRAERGAESLSQAQLTGEWRFAENSALSGEIRRIDEKRASGDAAGTLAAVQYTQRIGSNLDVWVAGQVTVDDDGGAYEDNDAVRVGAKYLFGELSTVGAEYTAGDRGNALRVDGEYRLSPDHSFYGAYTYSTDRSEYDPLFNNSVTPGWTLGQRWRLSNQVNLFNESQYLKAPNESGLAHTFGMDFYPGQGWNYGFTVQNGELNRHLDGALVKRRTASVTGGRTSEATQWQSKLEWRKDSGAERREQWVLTNRLTHKVTESLRLAGRLNYSETDDDLNPEAGAKFIEGNFGFAFRPWNSTRYALLGKLTYLYDVSSLGQTGTNVAYYDQRSQIASLEGVWMPESRWELATKLMHRRGEVRMGRMNGEWADSTANFAALQARWEFADQWHSLAEYRWLGVKDGGDRQGFLVGIDRDIGRNFRVGIGYNFTEFSDDLTNFDYNHKGWFLNLVGTY</sequence>
<evidence type="ECO:0008006" key="4">
    <source>
        <dbReference type="Google" id="ProtNLM"/>
    </source>
</evidence>
<evidence type="ECO:0000256" key="1">
    <source>
        <dbReference type="SAM" id="SignalP"/>
    </source>
</evidence>
<dbReference type="STRING" id="1610491.AAV94_00025"/>
<name>A0A0U1Q3P6_9BURK</name>
<protein>
    <recommendedName>
        <fullName evidence="4">Flagellar motor protein MotB</fullName>
    </recommendedName>
</protein>
<evidence type="ECO:0000313" key="3">
    <source>
        <dbReference type="Proteomes" id="UP000050580"/>
    </source>
</evidence>
<reference evidence="2 3" key="1">
    <citation type="submission" date="2015-05" db="EMBL/GenBank/DDBJ databases">
        <title>Draft genome sequence of Lampropedia sp. CT6, isolated from the microbial mat of a hot water spring, located at Manikaran, India.</title>
        <authorList>
            <person name="Tripathi C."/>
            <person name="Rani P."/>
            <person name="Mahato N.K."/>
            <person name="Lal R."/>
        </authorList>
    </citation>
    <scope>NUCLEOTIDE SEQUENCE [LARGE SCALE GENOMIC DNA]</scope>
    <source>
        <strain evidence="2 3">CT6</strain>
    </source>
</reference>
<dbReference type="PATRIC" id="fig|1610491.3.peg.5"/>
<keyword evidence="3" id="KW-1185">Reference proteome</keyword>
<keyword evidence="1" id="KW-0732">Signal</keyword>
<dbReference type="AlphaFoldDB" id="A0A0U1Q3P6"/>
<proteinExistence type="predicted"/>
<feature type="chain" id="PRO_5006713124" description="Flagellar motor protein MotB" evidence="1">
    <location>
        <begin position="23"/>
        <end position="1241"/>
    </location>
</feature>